<evidence type="ECO:0000256" key="3">
    <source>
        <dbReference type="ARBA" id="ARBA00022692"/>
    </source>
</evidence>
<evidence type="ECO:0000256" key="4">
    <source>
        <dbReference type="ARBA" id="ARBA00022989"/>
    </source>
</evidence>
<dbReference type="Pfam" id="PF04024">
    <property type="entry name" value="PspC"/>
    <property type="match status" value="1"/>
</dbReference>
<feature type="transmembrane region" description="Helical" evidence="6">
    <location>
        <begin position="30"/>
        <end position="56"/>
    </location>
</feature>
<dbReference type="PANTHER" id="PTHR33885">
    <property type="entry name" value="PHAGE SHOCK PROTEIN C"/>
    <property type="match status" value="1"/>
</dbReference>
<proteinExistence type="predicted"/>
<feature type="domain" description="Phage shock protein PspC N-terminal" evidence="7">
    <location>
        <begin position="2"/>
        <end position="58"/>
    </location>
</feature>
<evidence type="ECO:0000259" key="7">
    <source>
        <dbReference type="Pfam" id="PF04024"/>
    </source>
</evidence>
<evidence type="ECO:0000256" key="6">
    <source>
        <dbReference type="SAM" id="Phobius"/>
    </source>
</evidence>
<dbReference type="RefSeq" id="WP_128699892.1">
    <property type="nucleotide sequence ID" value="NZ_CP019384.1"/>
</dbReference>
<gene>
    <name evidence="8" type="ORF">BU251_05280</name>
</gene>
<keyword evidence="4 6" id="KW-1133">Transmembrane helix</keyword>
<dbReference type="AlphaFoldDB" id="A0A410P4Y4"/>
<comment type="subcellular location">
    <subcellularLocation>
        <location evidence="1">Cell membrane</location>
        <topology evidence="1">Single-pass membrane protein</topology>
    </subcellularLocation>
</comment>
<evidence type="ECO:0000256" key="2">
    <source>
        <dbReference type="ARBA" id="ARBA00022475"/>
    </source>
</evidence>
<keyword evidence="5 6" id="KW-0472">Membrane</keyword>
<reference evidence="8 9" key="1">
    <citation type="submission" date="2017-01" db="EMBL/GenBank/DDBJ databases">
        <title>First insights into the biology of 'candidatus Vampirococcus archaeovorus'.</title>
        <authorList>
            <person name="Kizina J."/>
            <person name="Jordan S."/>
            <person name="Stueber K."/>
            <person name="Reinhardt R."/>
            <person name="Harder J."/>
        </authorList>
    </citation>
    <scope>NUCLEOTIDE SEQUENCE [LARGE SCALE GENOMIC DNA]</scope>
    <source>
        <strain evidence="8 9">LiM</strain>
    </source>
</reference>
<evidence type="ECO:0000313" key="8">
    <source>
        <dbReference type="EMBL" id="QAT17183.1"/>
    </source>
</evidence>
<evidence type="ECO:0000256" key="1">
    <source>
        <dbReference type="ARBA" id="ARBA00004162"/>
    </source>
</evidence>
<dbReference type="OrthoDB" id="7359894at2"/>
<organism evidence="8 9">
    <name type="scientific">Velamenicoccus archaeovorus</name>
    <dbReference type="NCBI Taxonomy" id="1930593"/>
    <lineage>
        <taxon>Bacteria</taxon>
        <taxon>Pseudomonadati</taxon>
        <taxon>Candidatus Omnitrophota</taxon>
        <taxon>Candidatus Velamenicoccus</taxon>
    </lineage>
</organism>
<dbReference type="EMBL" id="CP019384">
    <property type="protein sequence ID" value="QAT17183.1"/>
    <property type="molecule type" value="Genomic_DNA"/>
</dbReference>
<dbReference type="Proteomes" id="UP000287243">
    <property type="component" value="Chromosome"/>
</dbReference>
<dbReference type="InterPro" id="IPR007168">
    <property type="entry name" value="Phageshock_PspC_N"/>
</dbReference>
<evidence type="ECO:0000313" key="9">
    <source>
        <dbReference type="Proteomes" id="UP000287243"/>
    </source>
</evidence>
<keyword evidence="3 6" id="KW-0812">Transmembrane</keyword>
<dbReference type="InterPro" id="IPR052027">
    <property type="entry name" value="PspC"/>
</dbReference>
<evidence type="ECO:0000256" key="5">
    <source>
        <dbReference type="ARBA" id="ARBA00023136"/>
    </source>
</evidence>
<keyword evidence="9" id="KW-1185">Reference proteome</keyword>
<accession>A0A410P4Y4</accession>
<dbReference type="PANTHER" id="PTHR33885:SF3">
    <property type="entry name" value="PHAGE SHOCK PROTEIN C"/>
    <property type="match status" value="1"/>
</dbReference>
<dbReference type="KEGG" id="vai:BU251_05280"/>
<name>A0A410P4Y4_VELA1</name>
<dbReference type="GO" id="GO:0005886">
    <property type="term" value="C:plasma membrane"/>
    <property type="evidence" value="ECO:0007669"/>
    <property type="project" value="UniProtKB-SubCell"/>
</dbReference>
<keyword evidence="2" id="KW-1003">Cell membrane</keyword>
<protein>
    <submittedName>
        <fullName evidence="8">PspC family transcriptional regulator</fullName>
    </submittedName>
</protein>
<sequence>MKRLYRVAENKKIAGVCAGLGEYFNVDPTLIRIIFLVGIFLWGFTIVLYFICWFAMPTKEEIKD</sequence>